<evidence type="ECO:0000256" key="2">
    <source>
        <dbReference type="ARBA" id="ARBA00022723"/>
    </source>
</evidence>
<evidence type="ECO:0000313" key="7">
    <source>
        <dbReference type="EMBL" id="AOW79944.1"/>
    </source>
</evidence>
<feature type="compositionally biased region" description="Basic and acidic residues" evidence="5">
    <location>
        <begin position="1"/>
        <end position="10"/>
    </location>
</feature>
<dbReference type="InterPro" id="IPR019546">
    <property type="entry name" value="TAT_signal_bac_arc"/>
</dbReference>
<dbReference type="Pfam" id="PF13247">
    <property type="entry name" value="Fer4_11"/>
    <property type="match status" value="1"/>
</dbReference>
<dbReference type="AlphaFoldDB" id="A0A1D8S3K3"/>
<dbReference type="InterPro" id="IPR017900">
    <property type="entry name" value="4Fe4S_Fe_S_CS"/>
</dbReference>
<dbReference type="InterPro" id="IPR006311">
    <property type="entry name" value="TAT_signal"/>
</dbReference>
<name>A0A1D8S3K3_9EURY</name>
<dbReference type="RefSeq" id="WP_070364679.1">
    <property type="nucleotide sequence ID" value="NZ_CP016070.1"/>
</dbReference>
<evidence type="ECO:0000313" key="8">
    <source>
        <dbReference type="Proteomes" id="UP000185608"/>
    </source>
</evidence>
<evidence type="ECO:0000256" key="4">
    <source>
        <dbReference type="ARBA" id="ARBA00023014"/>
    </source>
</evidence>
<dbReference type="PANTHER" id="PTHR43177">
    <property type="entry name" value="PROTEIN NRFC"/>
    <property type="match status" value="1"/>
</dbReference>
<evidence type="ECO:0000256" key="1">
    <source>
        <dbReference type="ARBA" id="ARBA00022485"/>
    </source>
</evidence>
<organism evidence="7 8">
    <name type="scientific">Halodesulfurarchaeum formicicum</name>
    <dbReference type="NCBI Taxonomy" id="1873524"/>
    <lineage>
        <taxon>Archaea</taxon>
        <taxon>Methanobacteriati</taxon>
        <taxon>Methanobacteriota</taxon>
        <taxon>Stenosarchaea group</taxon>
        <taxon>Halobacteria</taxon>
        <taxon>Halobacteriales</taxon>
        <taxon>Halobacteriaceae</taxon>
        <taxon>Halodesulfurarchaeum</taxon>
    </lineage>
</organism>
<evidence type="ECO:0000256" key="5">
    <source>
        <dbReference type="SAM" id="MobiDB-lite"/>
    </source>
</evidence>
<dbReference type="STRING" id="1873524.HSR6_0780"/>
<dbReference type="Pfam" id="PF12800">
    <property type="entry name" value="Fer4_4"/>
    <property type="match status" value="1"/>
</dbReference>
<dbReference type="EMBL" id="CP016070">
    <property type="protein sequence ID" value="AOW79944.1"/>
    <property type="molecule type" value="Genomic_DNA"/>
</dbReference>
<dbReference type="PROSITE" id="PS00198">
    <property type="entry name" value="4FE4S_FER_1"/>
    <property type="match status" value="1"/>
</dbReference>
<dbReference type="GeneID" id="29828764"/>
<feature type="domain" description="4Fe-4S ferredoxin-type" evidence="6">
    <location>
        <begin position="184"/>
        <end position="214"/>
    </location>
</feature>
<dbReference type="InterPro" id="IPR050954">
    <property type="entry name" value="ET_IronSulfur_Cluster-Binding"/>
</dbReference>
<dbReference type="GO" id="GO:0051539">
    <property type="term" value="F:4 iron, 4 sulfur cluster binding"/>
    <property type="evidence" value="ECO:0007669"/>
    <property type="project" value="UniProtKB-KW"/>
</dbReference>
<keyword evidence="3" id="KW-0408">Iron</keyword>
<dbReference type="InterPro" id="IPR017896">
    <property type="entry name" value="4Fe4S_Fe-S-bd"/>
</dbReference>
<dbReference type="Gene3D" id="1.20.5.510">
    <property type="entry name" value="Single helix bin"/>
    <property type="match status" value="1"/>
</dbReference>
<dbReference type="PANTHER" id="PTHR43177:SF3">
    <property type="entry name" value="PROTEIN NRFC HOMOLOG"/>
    <property type="match status" value="1"/>
</dbReference>
<dbReference type="GO" id="GO:0016491">
    <property type="term" value="F:oxidoreductase activity"/>
    <property type="evidence" value="ECO:0007669"/>
    <property type="project" value="UniProtKB-ARBA"/>
</dbReference>
<keyword evidence="2" id="KW-0479">Metal-binding</keyword>
<keyword evidence="4" id="KW-0411">Iron-sulfur</keyword>
<keyword evidence="1" id="KW-0004">4Fe-4S</keyword>
<feature type="domain" description="4Fe-4S ferredoxin-type" evidence="6">
    <location>
        <begin position="107"/>
        <end position="138"/>
    </location>
</feature>
<dbReference type="CDD" id="cd10550">
    <property type="entry name" value="DMSOR_beta_like"/>
    <property type="match status" value="1"/>
</dbReference>
<dbReference type="NCBIfam" id="TIGR01409">
    <property type="entry name" value="TAT_signal_seq"/>
    <property type="match status" value="1"/>
</dbReference>
<evidence type="ECO:0000259" key="6">
    <source>
        <dbReference type="PROSITE" id="PS51379"/>
    </source>
</evidence>
<dbReference type="SUPFAM" id="SSF54862">
    <property type="entry name" value="4Fe-4S ferredoxins"/>
    <property type="match status" value="1"/>
</dbReference>
<dbReference type="Proteomes" id="UP000185608">
    <property type="component" value="Chromosome"/>
</dbReference>
<dbReference type="GO" id="GO:0046872">
    <property type="term" value="F:metal ion binding"/>
    <property type="evidence" value="ECO:0007669"/>
    <property type="project" value="UniProtKB-KW"/>
</dbReference>
<proteinExistence type="predicted"/>
<dbReference type="KEGG" id="halh:HTSR_0754"/>
<feature type="domain" description="4Fe-4S ferredoxin-type" evidence="6">
    <location>
        <begin position="141"/>
        <end position="170"/>
    </location>
</feature>
<feature type="domain" description="4Fe-4S ferredoxin-type" evidence="6">
    <location>
        <begin position="63"/>
        <end position="91"/>
    </location>
</feature>
<accession>A0A1D8S3K3</accession>
<evidence type="ECO:0000256" key="3">
    <source>
        <dbReference type="ARBA" id="ARBA00023004"/>
    </source>
</evidence>
<dbReference type="PROSITE" id="PS51318">
    <property type="entry name" value="TAT"/>
    <property type="match status" value="1"/>
</dbReference>
<feature type="region of interest" description="Disordered" evidence="5">
    <location>
        <begin position="1"/>
        <end position="22"/>
    </location>
</feature>
<reference evidence="7 8" key="1">
    <citation type="submission" date="2016-06" db="EMBL/GenBank/DDBJ databases">
        <title>Discovery of anaerobic lithoheterotrophic haloarchaeon capable of sulfur respiration by hydrogen and formate.</title>
        <authorList>
            <person name="Sorokin D.Y."/>
            <person name="Kublanov I.V."/>
            <person name="Roman P."/>
            <person name="Sinninghe Damste J.S."/>
            <person name="Golyshin P.N."/>
            <person name="Rojo D."/>
            <person name="Ciordia S."/>
            <person name="Mena Md.C."/>
            <person name="Ferrer M."/>
            <person name="Smedile F."/>
            <person name="Messina E."/>
            <person name="La Cono V."/>
            <person name="Yakimov M.M."/>
        </authorList>
    </citation>
    <scope>NUCLEOTIDE SEQUENCE [LARGE SCALE GENOMIC DNA]</scope>
    <source>
        <strain evidence="7 8">HTSR1</strain>
    </source>
</reference>
<sequence>MGKNNTRDEAEPSVPDDGTSRRNFLKGAAVGAGVVGTGATAGVLALNNEDTGESAKAIPASEGYLLVDPAKCTGCTSCMIACSTAHEGKASHSLARIQITQNPLEGFPNDINQEQCRQCTYAACVEACPTGALEADPENGNVRMVDEDKCVGCQRCLEACPYTPHRNTWNHEREYAMKCDLCADTPHWDQEGGPDGSQACVEVCPVGAIQFTDEIPTQYDDEGYKVNLRDEQWEQLGLYAGDI</sequence>
<gene>
    <name evidence="7" type="ORF">HTSR_0754</name>
</gene>
<protein>
    <submittedName>
        <fullName evidence="7">4Fe-4S ferredoxin iron-sulfur binding domain protein</fullName>
    </submittedName>
</protein>
<dbReference type="Gene3D" id="3.30.70.20">
    <property type="match status" value="2"/>
</dbReference>
<dbReference type="PROSITE" id="PS51379">
    <property type="entry name" value="4FE4S_FER_2"/>
    <property type="match status" value="4"/>
</dbReference>